<dbReference type="STRING" id="1917485.BOO69_00950"/>
<protein>
    <submittedName>
        <fullName evidence="1">Uncharacterized protein</fullName>
    </submittedName>
</protein>
<evidence type="ECO:0000313" key="2">
    <source>
        <dbReference type="Proteomes" id="UP000181897"/>
    </source>
</evidence>
<dbReference type="AlphaFoldDB" id="A0A1J0WCV7"/>
<proteinExistence type="predicted"/>
<organism evidence="1 2">
    <name type="scientific">Sulfitobacter alexandrii</name>
    <dbReference type="NCBI Taxonomy" id="1917485"/>
    <lineage>
        <taxon>Bacteria</taxon>
        <taxon>Pseudomonadati</taxon>
        <taxon>Pseudomonadota</taxon>
        <taxon>Alphaproteobacteria</taxon>
        <taxon>Rhodobacterales</taxon>
        <taxon>Roseobacteraceae</taxon>
        <taxon>Sulfitobacter</taxon>
    </lineage>
</organism>
<keyword evidence="2" id="KW-1185">Reference proteome</keyword>
<dbReference type="EMBL" id="CP018076">
    <property type="protein sequence ID" value="APE42132.1"/>
    <property type="molecule type" value="Genomic_DNA"/>
</dbReference>
<gene>
    <name evidence="1" type="ORF">BOO69_00950</name>
</gene>
<reference evidence="1 2" key="1">
    <citation type="submission" date="2016-11" db="EMBL/GenBank/DDBJ databases">
        <title>Complete genome sequence of Sulfitobacter sp. AM1-D1, a toxic bacteria associated with marine dinoflagellate Alexandrium minutum in East China Sea.</title>
        <authorList>
            <person name="Yang Q."/>
            <person name="Zhang X."/>
            <person name="Tian X."/>
        </authorList>
    </citation>
    <scope>NUCLEOTIDE SEQUENCE [LARGE SCALE GENOMIC DNA]</scope>
    <source>
        <strain evidence="1 2">AM1-D1</strain>
    </source>
</reference>
<dbReference type="Proteomes" id="UP000181897">
    <property type="component" value="Chromosome"/>
</dbReference>
<sequence>MPIKTGNEHQFFAHRIVRISIKLVQIEITIRMISQIRKILFCCLEREVVSCFVTDVPNQSVSIIGT</sequence>
<name>A0A1J0WCV7_9RHOB</name>
<dbReference type="KEGG" id="suam:BOO69_00950"/>
<accession>A0A1J0WCV7</accession>
<evidence type="ECO:0000313" key="1">
    <source>
        <dbReference type="EMBL" id="APE42132.1"/>
    </source>
</evidence>